<proteinExistence type="predicted"/>
<sequence length="490" mass="54122">MQRSTDSWRSWDPEAKELLLQRLRNSLGVNARPWRQMARPKQLPPNDPRHHLPDERGFRCGCVGVDDAWSIWMVMAGRGLGKTLLGSNWLIERALEQPGSEWGIFAPTFRDVRKVCIEGSTGILAQLGYGELDQYRRNELLLVLSNGSKIYGYSADMPERVRGANLWGAWVEELGSWRYPATWYEGLVPALRIGENPRIIVTTTPRATTLIKDIASRKDGSVHITRGSTWENSKNLSAAALAELRRRYEGTRLGRQELEGELLTAVEGALWSLNDIDRTRVKAADVPGLTRVVVAIDPAVTSGEDSDETGIVVVGEHDGHGYVLADLSMRGTPDACMRAAVNAYEQYHADCVVAEVNNGGDYIASLLRTVDPNVPCRVVRASRGKAVRAEPVSALYEQGRVHHVGVFPELEDQMTTWVPLDPDSPDRVDALVWGCTELRGLSAGDWNEAYGVLACERCGRLSAFVPDRLSCPHCGETFAGAGAPDQAWRP</sequence>
<name>A0ABP8UBZ7_9ACTN</name>
<dbReference type="InterPro" id="IPR027417">
    <property type="entry name" value="P-loop_NTPase"/>
</dbReference>
<dbReference type="RefSeq" id="WP_345432100.1">
    <property type="nucleotide sequence ID" value="NZ_BAABHK010000004.1"/>
</dbReference>
<accession>A0ABP8UBZ7</accession>
<gene>
    <name evidence="3" type="ORF">GCM10023196_037100</name>
</gene>
<keyword evidence="4" id="KW-1185">Reference proteome</keyword>
<comment type="caution">
    <text evidence="3">The sequence shown here is derived from an EMBL/GenBank/DDBJ whole genome shotgun (WGS) entry which is preliminary data.</text>
</comment>
<evidence type="ECO:0000313" key="3">
    <source>
        <dbReference type="EMBL" id="GAA4626915.1"/>
    </source>
</evidence>
<feature type="domain" description="Terminase large subunit gp17-like C-terminal" evidence="2">
    <location>
        <begin position="295"/>
        <end position="434"/>
    </location>
</feature>
<dbReference type="InterPro" id="IPR035421">
    <property type="entry name" value="Terminase_6C"/>
</dbReference>
<evidence type="ECO:0000259" key="2">
    <source>
        <dbReference type="Pfam" id="PF17289"/>
    </source>
</evidence>
<dbReference type="EMBL" id="BAABHK010000004">
    <property type="protein sequence ID" value="GAA4626915.1"/>
    <property type="molecule type" value="Genomic_DNA"/>
</dbReference>
<dbReference type="Proteomes" id="UP001501442">
    <property type="component" value="Unassembled WGS sequence"/>
</dbReference>
<organism evidence="3 4">
    <name type="scientific">Actinoallomurus vinaceus</name>
    <dbReference type="NCBI Taxonomy" id="1080074"/>
    <lineage>
        <taxon>Bacteria</taxon>
        <taxon>Bacillati</taxon>
        <taxon>Actinomycetota</taxon>
        <taxon>Actinomycetes</taxon>
        <taxon>Streptosporangiales</taxon>
        <taxon>Thermomonosporaceae</taxon>
        <taxon>Actinoallomurus</taxon>
    </lineage>
</organism>
<keyword evidence="1" id="KW-1188">Viral release from host cell</keyword>
<evidence type="ECO:0000313" key="4">
    <source>
        <dbReference type="Proteomes" id="UP001501442"/>
    </source>
</evidence>
<dbReference type="Gene3D" id="3.30.420.240">
    <property type="match status" value="1"/>
</dbReference>
<dbReference type="Pfam" id="PF03237">
    <property type="entry name" value="Terminase_6N"/>
    <property type="match status" value="1"/>
</dbReference>
<reference evidence="4" key="1">
    <citation type="journal article" date="2019" name="Int. J. Syst. Evol. Microbiol.">
        <title>The Global Catalogue of Microorganisms (GCM) 10K type strain sequencing project: providing services to taxonomists for standard genome sequencing and annotation.</title>
        <authorList>
            <consortium name="The Broad Institute Genomics Platform"/>
            <consortium name="The Broad Institute Genome Sequencing Center for Infectious Disease"/>
            <person name="Wu L."/>
            <person name="Ma J."/>
        </authorList>
    </citation>
    <scope>NUCLEOTIDE SEQUENCE [LARGE SCALE GENOMIC DNA]</scope>
    <source>
        <strain evidence="4">JCM 17939</strain>
    </source>
</reference>
<dbReference type="Gene3D" id="3.40.50.300">
    <property type="entry name" value="P-loop containing nucleotide triphosphate hydrolases"/>
    <property type="match status" value="1"/>
</dbReference>
<dbReference type="Pfam" id="PF17289">
    <property type="entry name" value="Terminase_6C"/>
    <property type="match status" value="1"/>
</dbReference>
<protein>
    <submittedName>
        <fullName evidence="3">DNA-packaging protein</fullName>
    </submittedName>
</protein>
<evidence type="ECO:0000256" key="1">
    <source>
        <dbReference type="ARBA" id="ARBA00022612"/>
    </source>
</evidence>